<organism evidence="3 4">
    <name type="scientific">Toxocara canis</name>
    <name type="common">Canine roundworm</name>
    <dbReference type="NCBI Taxonomy" id="6265"/>
    <lineage>
        <taxon>Eukaryota</taxon>
        <taxon>Metazoa</taxon>
        <taxon>Ecdysozoa</taxon>
        <taxon>Nematoda</taxon>
        <taxon>Chromadorea</taxon>
        <taxon>Rhabditida</taxon>
        <taxon>Spirurina</taxon>
        <taxon>Ascaridomorpha</taxon>
        <taxon>Ascaridoidea</taxon>
        <taxon>Toxocaridae</taxon>
        <taxon>Toxocara</taxon>
    </lineage>
</organism>
<dbReference type="Proteomes" id="UP000050794">
    <property type="component" value="Unassembled WGS sequence"/>
</dbReference>
<dbReference type="EMBL" id="UYWY01026531">
    <property type="protein sequence ID" value="VDM50513.1"/>
    <property type="molecule type" value="Genomic_DNA"/>
</dbReference>
<keyword evidence="3" id="KW-1185">Reference proteome</keyword>
<reference evidence="4" key="1">
    <citation type="submission" date="2016-06" db="UniProtKB">
        <authorList>
            <consortium name="WormBaseParasite"/>
        </authorList>
    </citation>
    <scope>IDENTIFICATION</scope>
</reference>
<dbReference type="AlphaFoldDB" id="A0A183VEM2"/>
<evidence type="ECO:0000313" key="3">
    <source>
        <dbReference type="Proteomes" id="UP000050794"/>
    </source>
</evidence>
<feature type="compositionally biased region" description="Polar residues" evidence="1">
    <location>
        <begin position="57"/>
        <end position="68"/>
    </location>
</feature>
<sequence length="80" mass="8731">MYRSLLRCALEGHDTSMCRLVVSPRKFIGGAFRIDSQTRVAAVFFLSNVPSMGRSVGLQSSSANQTDISPGLPPLPHLQR</sequence>
<protein>
    <submittedName>
        <fullName evidence="2 4">Uncharacterized protein</fullName>
    </submittedName>
</protein>
<evidence type="ECO:0000313" key="2">
    <source>
        <dbReference type="EMBL" id="VDM50513.1"/>
    </source>
</evidence>
<evidence type="ECO:0000256" key="1">
    <source>
        <dbReference type="SAM" id="MobiDB-lite"/>
    </source>
</evidence>
<evidence type="ECO:0000313" key="4">
    <source>
        <dbReference type="WBParaSite" id="TCNE_0001919601-mRNA-1"/>
    </source>
</evidence>
<proteinExistence type="predicted"/>
<feature type="region of interest" description="Disordered" evidence="1">
    <location>
        <begin position="55"/>
        <end position="80"/>
    </location>
</feature>
<accession>A0A183VEM2</accession>
<name>A0A183VEM2_TOXCA</name>
<feature type="compositionally biased region" description="Pro residues" evidence="1">
    <location>
        <begin position="71"/>
        <end position="80"/>
    </location>
</feature>
<gene>
    <name evidence="2" type="ORF">TCNE_LOCUS19192</name>
</gene>
<dbReference type="WBParaSite" id="TCNE_0001919601-mRNA-1">
    <property type="protein sequence ID" value="TCNE_0001919601-mRNA-1"/>
    <property type="gene ID" value="TCNE_0001919601"/>
</dbReference>
<reference evidence="2 3" key="2">
    <citation type="submission" date="2018-11" db="EMBL/GenBank/DDBJ databases">
        <authorList>
            <consortium name="Pathogen Informatics"/>
        </authorList>
    </citation>
    <scope>NUCLEOTIDE SEQUENCE [LARGE SCALE GENOMIC DNA]</scope>
</reference>